<organism evidence="3 4">
    <name type="scientific">Cryptosporidium parvum</name>
    <dbReference type="NCBI Taxonomy" id="5807"/>
    <lineage>
        <taxon>Eukaryota</taxon>
        <taxon>Sar</taxon>
        <taxon>Alveolata</taxon>
        <taxon>Apicomplexa</taxon>
        <taxon>Conoidasida</taxon>
        <taxon>Coccidia</taxon>
        <taxon>Eucoccidiorida</taxon>
        <taxon>Eimeriorina</taxon>
        <taxon>Cryptosporidiidae</taxon>
        <taxon>Cryptosporidium</taxon>
    </lineage>
</organism>
<proteinExistence type="predicted"/>
<protein>
    <recommendedName>
        <fullName evidence="2">Chromatin assembly factor 1 subunit A dimerization domain-containing protein</fullName>
    </recommendedName>
</protein>
<evidence type="ECO:0000259" key="2">
    <source>
        <dbReference type="Pfam" id="PF12253"/>
    </source>
</evidence>
<gene>
    <name evidence="3" type="ORF">CPATCC_000230</name>
</gene>
<accession>A0A7S7LJK9</accession>
<dbReference type="InterPro" id="IPR022043">
    <property type="entry name" value="CAF1A_DD"/>
</dbReference>
<sequence length="932" mass="107463">MIEESYSNFSKRGDIENPIEILDNGTFQDRENLSVTSNKHTGEDSHKVIPFEYGNGYGYLYTRLKWILDNNETNGQFKNEMYSLLETIGELRVLGVYNEPYKKYRKAFDIFSMKFDSYSEYNENIIGDLRYQCYQSSSSGRKELKIIDRGIKEWSKRDRENKLLHSYRDAMSEWLNKSELGINKMEPKAINSENIFKEIINYSKDVNNPLQQSQILSFLSISYISEKLFPFMSGQLANNTSSGTFSCGVLSDTIRSETQNPNGSISSIELVNENAVEDAAISIEEKQNPLRTDFALEVIQKSSENSLNSLRIHKNESVMNWIKSNSIRRQDANGQKPELIYDKIRKERKKQLSLDREKILSQGLTRGSYDINKDISNSSLNKDFILKEYFTDYFSIYKLFISTRENLYSQREYYKSIPIVGSIRYKKQKIDLEEVRTRQFQSIYNDGIHSELVSKIRRVLIYRSEWKRPPMYLLITHKGRHCKGNYPLAKEDNINYDIDTDEEWEEQFGGEDVENVDDIPDVYEEDDDNDAVASGWLVPDGCFQSDELLDEFTIGNSINDHRANMVNLLPLSSQYPSPVVVSFLNHTSVDFGVGISTPNEEYVNSILKGYLIHFTQDISWIYSKMDTSRFYLSITPDESNFQPSNISEISNAKKNVLDLQFKQDLSYFIHGKWASIKKLVDDFFEINSYKDIKKASVVHFIKENVRKAKLTGDVKFRWYVNENCANLGLDPEKLSELLAQRRAEEKNLSNKVELTKITQNRAYLQSDAGSPSLKYQIQNSGNCPNSNGKGKQTESCQYLNGIDPEYYINQKIVSENDENNNINSQCSLKSTDYVLNYISSSQGSERSSINSQVIDKETHTGTVYNKKRKFSTPIRNVPDDHSNYPSFNQKRDADETDGVGSIRTNTPESKKGHAYLYNNSLITHFFPPKAKG</sequence>
<feature type="region of interest" description="Disordered" evidence="1">
    <location>
        <begin position="868"/>
        <end position="911"/>
    </location>
</feature>
<dbReference type="VEuPathDB" id="CryptoDB:CPATCC_0037510"/>
<evidence type="ECO:0000313" key="4">
    <source>
        <dbReference type="Proteomes" id="UP000593906"/>
    </source>
</evidence>
<name>A0A7S7LJK9_CRYPV</name>
<reference evidence="3 4" key="1">
    <citation type="submission" date="2019-09" db="EMBL/GenBank/DDBJ databases">
        <title>Consistent, comparative and evidence-based genome assembly and annotation for Cryptosporidium parvum, C. hominis and C. tyzzeri.</title>
        <authorList>
            <person name="Baptista R.P."/>
            <person name="Li Y."/>
            <person name="Sateriale A."/>
            <person name="Ansell B."/>
            <person name="Jex A."/>
            <person name="Sanders M."/>
            <person name="Brooks K."/>
            <person name="Tracey A."/>
            <person name="Berriman M."/>
            <person name="Striepen B."/>
            <person name="Cotton J.A."/>
            <person name="Kissinger J.C."/>
        </authorList>
    </citation>
    <scope>NUCLEOTIDE SEQUENCE [LARGE SCALE GENOMIC DNA]</scope>
    <source>
        <strain evidence="3 4">IOWA-ATCC</strain>
    </source>
</reference>
<evidence type="ECO:0000313" key="3">
    <source>
        <dbReference type="EMBL" id="QOY43444.1"/>
    </source>
</evidence>
<evidence type="ECO:0000256" key="1">
    <source>
        <dbReference type="SAM" id="MobiDB-lite"/>
    </source>
</evidence>
<dbReference type="AlphaFoldDB" id="A0A7S7LJK9"/>
<dbReference type="EMBL" id="CP044422">
    <property type="protein sequence ID" value="QOY43444.1"/>
    <property type="molecule type" value="Genomic_DNA"/>
</dbReference>
<dbReference type="Pfam" id="PF12253">
    <property type="entry name" value="CAF1A_dimeriz"/>
    <property type="match status" value="1"/>
</dbReference>
<dbReference type="Proteomes" id="UP000593906">
    <property type="component" value="Chromosome 1"/>
</dbReference>
<dbReference type="OMA" id="REEHIDY"/>
<feature type="domain" description="Chromatin assembly factor 1 subunit A dimerization" evidence="2">
    <location>
        <begin position="465"/>
        <end position="529"/>
    </location>
</feature>